<dbReference type="PIRSF" id="PIRSF005572">
    <property type="entry name" value="NifS"/>
    <property type="match status" value="1"/>
</dbReference>
<proteinExistence type="inferred from homology"/>
<keyword evidence="9" id="KW-0411">Iron-sulfur</keyword>
<dbReference type="InterPro" id="IPR015424">
    <property type="entry name" value="PyrdxlP-dep_Trfase"/>
</dbReference>
<dbReference type="GO" id="GO:0051536">
    <property type="term" value="F:iron-sulfur cluster binding"/>
    <property type="evidence" value="ECO:0007669"/>
    <property type="project" value="UniProtKB-KW"/>
</dbReference>
<dbReference type="GO" id="GO:0046872">
    <property type="term" value="F:metal ion binding"/>
    <property type="evidence" value="ECO:0007669"/>
    <property type="project" value="UniProtKB-KW"/>
</dbReference>
<evidence type="ECO:0000256" key="6">
    <source>
        <dbReference type="ARBA" id="ARBA00022723"/>
    </source>
</evidence>
<dbReference type="EMBL" id="DROD01000661">
    <property type="protein sequence ID" value="HHJ53589.1"/>
    <property type="molecule type" value="Genomic_DNA"/>
</dbReference>
<sequence>MPFLKQRQKIYLDYAATTPVDARVFAKMKPYLTDLWGNSRSLHQFGKNMAQALENARETIATALDCAPSEIYFTSSATEANNTVLKGVAFSNEYKGKHIIISQVEHASVYETANYLSQLGFEITRIPVDDYGRVDLQALKDVIRSDTILISVMHVNNETGTIQPIEDIARICKEEGVLFHTDASQSFGKLPLSLHRLPVDFLTASSHKIYGPLGAGLLFVRRGRSLVPLLHGGQHESGVRASTVNIPAVVGFAEAVEIYKQEREEERRKLQAWKEEISAFLQQHVEKIRINTPPEDSVYHILNFSVAGADSELLQMALDQKGIAVSTGSACSSGRVKESRILKACGVPSSFIRGTIRVSLGRFTTQEEVSYFCKTITELIKQVRKIS</sequence>
<dbReference type="InterPro" id="IPR015421">
    <property type="entry name" value="PyrdxlP-dep_Trfase_major"/>
</dbReference>
<evidence type="ECO:0000256" key="3">
    <source>
        <dbReference type="ARBA" id="ARBA00006490"/>
    </source>
</evidence>
<accession>A0A7V5UFT6</accession>
<feature type="domain" description="Aminotransferase class V" evidence="13">
    <location>
        <begin position="10"/>
        <end position="372"/>
    </location>
</feature>
<dbReference type="PANTHER" id="PTHR11601">
    <property type="entry name" value="CYSTEINE DESULFURYLASE FAMILY MEMBER"/>
    <property type="match status" value="1"/>
</dbReference>
<dbReference type="InterPro" id="IPR015422">
    <property type="entry name" value="PyrdxlP-dep_Trfase_small"/>
</dbReference>
<dbReference type="Pfam" id="PF00266">
    <property type="entry name" value="Aminotran_5"/>
    <property type="match status" value="1"/>
</dbReference>
<reference evidence="14" key="1">
    <citation type="journal article" date="2020" name="mSystems">
        <title>Genome- and Community-Level Interaction Insights into Carbon Utilization and Element Cycling Functions of Hydrothermarchaeota in Hydrothermal Sediment.</title>
        <authorList>
            <person name="Zhou Z."/>
            <person name="Liu Y."/>
            <person name="Xu W."/>
            <person name="Pan J."/>
            <person name="Luo Z.H."/>
            <person name="Li M."/>
        </authorList>
    </citation>
    <scope>NUCLEOTIDE SEQUENCE [LARGE SCALE GENOMIC DNA]</scope>
    <source>
        <strain evidence="14">HyVt-527</strain>
    </source>
</reference>
<comment type="caution">
    <text evidence="14">The sequence shown here is derived from an EMBL/GenBank/DDBJ whole genome shotgun (WGS) entry which is preliminary data.</text>
</comment>
<dbReference type="Gene3D" id="3.90.1150.10">
    <property type="entry name" value="Aspartate Aminotransferase, domain 1"/>
    <property type="match status" value="1"/>
</dbReference>
<keyword evidence="6" id="KW-0479">Metal-binding</keyword>
<evidence type="ECO:0000259" key="13">
    <source>
        <dbReference type="Pfam" id="PF00266"/>
    </source>
</evidence>
<dbReference type="InterPro" id="IPR020578">
    <property type="entry name" value="Aminotrans_V_PyrdxlP_BS"/>
</dbReference>
<dbReference type="Gene3D" id="3.40.640.10">
    <property type="entry name" value="Type I PLP-dependent aspartate aminotransferase-like (Major domain)"/>
    <property type="match status" value="1"/>
</dbReference>
<dbReference type="InterPro" id="IPR000192">
    <property type="entry name" value="Aminotrans_V_dom"/>
</dbReference>
<dbReference type="NCBIfam" id="NF002806">
    <property type="entry name" value="PRK02948.1"/>
    <property type="match status" value="1"/>
</dbReference>
<feature type="coiled-coil region" evidence="12">
    <location>
        <begin position="256"/>
        <end position="283"/>
    </location>
</feature>
<evidence type="ECO:0000256" key="10">
    <source>
        <dbReference type="ARBA" id="ARBA00050776"/>
    </source>
</evidence>
<evidence type="ECO:0000256" key="12">
    <source>
        <dbReference type="SAM" id="Coils"/>
    </source>
</evidence>
<evidence type="ECO:0000256" key="9">
    <source>
        <dbReference type="ARBA" id="ARBA00023014"/>
    </source>
</evidence>
<comment type="catalytic activity">
    <reaction evidence="10">
        <text>(sulfur carrier)-H + L-cysteine = (sulfur carrier)-SH + L-alanine</text>
        <dbReference type="Rhea" id="RHEA:43892"/>
        <dbReference type="Rhea" id="RHEA-COMP:14737"/>
        <dbReference type="Rhea" id="RHEA-COMP:14739"/>
        <dbReference type="ChEBI" id="CHEBI:29917"/>
        <dbReference type="ChEBI" id="CHEBI:35235"/>
        <dbReference type="ChEBI" id="CHEBI:57972"/>
        <dbReference type="ChEBI" id="CHEBI:64428"/>
        <dbReference type="EC" id="2.8.1.7"/>
    </reaction>
</comment>
<dbReference type="FunFam" id="3.40.640.10:FF:000084">
    <property type="entry name" value="IscS-like cysteine desulfurase"/>
    <property type="match status" value="1"/>
</dbReference>
<evidence type="ECO:0000256" key="2">
    <source>
        <dbReference type="ARBA" id="ARBA00003120"/>
    </source>
</evidence>
<dbReference type="PANTHER" id="PTHR11601:SF34">
    <property type="entry name" value="CYSTEINE DESULFURASE"/>
    <property type="match status" value="1"/>
</dbReference>
<evidence type="ECO:0000256" key="1">
    <source>
        <dbReference type="ARBA" id="ARBA00001933"/>
    </source>
</evidence>
<gene>
    <name evidence="14" type="ORF">ENJ89_10375</name>
</gene>
<evidence type="ECO:0000256" key="5">
    <source>
        <dbReference type="ARBA" id="ARBA00022679"/>
    </source>
</evidence>
<evidence type="ECO:0000256" key="8">
    <source>
        <dbReference type="ARBA" id="ARBA00023004"/>
    </source>
</evidence>
<comment type="cofactor">
    <cofactor evidence="1 11">
        <name>pyridoxal 5'-phosphate</name>
        <dbReference type="ChEBI" id="CHEBI:597326"/>
    </cofactor>
</comment>
<comment type="function">
    <text evidence="2">Catalyzes the removal of elemental sulfur atoms from cysteine to produce alanine. Seems to participate in the biosynthesis of the nitrogenase metalloclusters by providing the inorganic sulfur required for the Fe-S core formation.</text>
</comment>
<evidence type="ECO:0000256" key="7">
    <source>
        <dbReference type="ARBA" id="ARBA00022898"/>
    </source>
</evidence>
<evidence type="ECO:0000256" key="11">
    <source>
        <dbReference type="RuleBase" id="RU004504"/>
    </source>
</evidence>
<keyword evidence="5" id="KW-0808">Transferase</keyword>
<evidence type="ECO:0000256" key="4">
    <source>
        <dbReference type="ARBA" id="ARBA00012239"/>
    </source>
</evidence>
<keyword evidence="8" id="KW-0408">Iron</keyword>
<name>A0A7V5UFT6_CALAY</name>
<keyword evidence="12" id="KW-0175">Coiled coil</keyword>
<organism evidence="14">
    <name type="scientific">Caldithrix abyssi</name>
    <dbReference type="NCBI Taxonomy" id="187145"/>
    <lineage>
        <taxon>Bacteria</taxon>
        <taxon>Pseudomonadati</taxon>
        <taxon>Calditrichota</taxon>
        <taxon>Calditrichia</taxon>
        <taxon>Calditrichales</taxon>
        <taxon>Calditrichaceae</taxon>
        <taxon>Caldithrix</taxon>
    </lineage>
</organism>
<evidence type="ECO:0000313" key="14">
    <source>
        <dbReference type="EMBL" id="HHJ53589.1"/>
    </source>
</evidence>
<dbReference type="Gene3D" id="1.10.260.50">
    <property type="match status" value="1"/>
</dbReference>
<dbReference type="AlphaFoldDB" id="A0A7V5UFT6"/>
<dbReference type="SUPFAM" id="SSF53383">
    <property type="entry name" value="PLP-dependent transferases"/>
    <property type="match status" value="1"/>
</dbReference>
<dbReference type="EC" id="2.8.1.7" evidence="4"/>
<protein>
    <recommendedName>
        <fullName evidence="4">cysteine desulfurase</fullName>
        <ecNumber evidence="4">2.8.1.7</ecNumber>
    </recommendedName>
</protein>
<dbReference type="PROSITE" id="PS00595">
    <property type="entry name" value="AA_TRANSFER_CLASS_5"/>
    <property type="match status" value="1"/>
</dbReference>
<dbReference type="InterPro" id="IPR016454">
    <property type="entry name" value="Cysteine_dSase"/>
</dbReference>
<dbReference type="GO" id="GO:0031071">
    <property type="term" value="F:cysteine desulfurase activity"/>
    <property type="evidence" value="ECO:0007669"/>
    <property type="project" value="UniProtKB-EC"/>
</dbReference>
<keyword evidence="7" id="KW-0663">Pyridoxal phosphate</keyword>
<comment type="similarity">
    <text evidence="3">Belongs to the class-V pyridoxal-phosphate-dependent aminotransferase family. NifS/IscS subfamily.</text>
</comment>
<dbReference type="Proteomes" id="UP000886124">
    <property type="component" value="Unassembled WGS sequence"/>
</dbReference>